<accession>A0A0B2BU17</accession>
<keyword evidence="2" id="KW-0812">Transmembrane</keyword>
<feature type="compositionally biased region" description="Basic and acidic residues" evidence="1">
    <location>
        <begin position="20"/>
        <end position="31"/>
    </location>
</feature>
<dbReference type="Proteomes" id="UP000230842">
    <property type="component" value="Unassembled WGS sequence"/>
</dbReference>
<feature type="transmembrane region" description="Helical" evidence="2">
    <location>
        <begin position="105"/>
        <end position="126"/>
    </location>
</feature>
<protein>
    <submittedName>
        <fullName evidence="3">Uncharacterized protein</fullName>
    </submittedName>
</protein>
<gene>
    <name evidence="3" type="ORF">CLV56_1322</name>
</gene>
<organism evidence="3 4">
    <name type="scientific">Mumia flava</name>
    <dbReference type="NCBI Taxonomy" id="1348852"/>
    <lineage>
        <taxon>Bacteria</taxon>
        <taxon>Bacillati</taxon>
        <taxon>Actinomycetota</taxon>
        <taxon>Actinomycetes</taxon>
        <taxon>Propionibacteriales</taxon>
        <taxon>Nocardioidaceae</taxon>
        <taxon>Mumia</taxon>
    </lineage>
</organism>
<evidence type="ECO:0000313" key="3">
    <source>
        <dbReference type="EMBL" id="PJJ57101.1"/>
    </source>
</evidence>
<proteinExistence type="predicted"/>
<keyword evidence="2" id="KW-1133">Transmembrane helix</keyword>
<sequence length="190" mass="20907">MRSWEPPTEPVYESTPVGTDRSDPSDDRDGGRSPARHVVGVLIGVLATPVALVAIDWALHQRNYALGRLTGTRSADWHAAPETFLLVALAATVLLGVSAAGRISWLCPAVAGMLYGVVPSLVLVVADPRWLFEQITRLPEPLYDFPFVNVVYYGFVVYPLLAALLLGAYRRPHRAPEEPQPPEERRWSIA</sequence>
<dbReference type="RefSeq" id="WP_039340731.1">
    <property type="nucleotide sequence ID" value="NZ_PGEZ01000001.1"/>
</dbReference>
<feature type="transmembrane region" description="Helical" evidence="2">
    <location>
        <begin position="38"/>
        <end position="59"/>
    </location>
</feature>
<dbReference type="EMBL" id="PGEZ01000001">
    <property type="protein sequence ID" value="PJJ57101.1"/>
    <property type="molecule type" value="Genomic_DNA"/>
</dbReference>
<feature type="region of interest" description="Disordered" evidence="1">
    <location>
        <begin position="1"/>
        <end position="33"/>
    </location>
</feature>
<reference evidence="3 4" key="1">
    <citation type="submission" date="2017-11" db="EMBL/GenBank/DDBJ databases">
        <title>Genomic Encyclopedia of Archaeal and Bacterial Type Strains, Phase II (KMG-II): From Individual Species to Whole Genera.</title>
        <authorList>
            <person name="Goeker M."/>
        </authorList>
    </citation>
    <scope>NUCLEOTIDE SEQUENCE [LARGE SCALE GENOMIC DNA]</scope>
    <source>
        <strain evidence="3 4">DSM 27763</strain>
    </source>
</reference>
<feature type="transmembrane region" description="Helical" evidence="2">
    <location>
        <begin position="79"/>
        <end position="98"/>
    </location>
</feature>
<comment type="caution">
    <text evidence="3">The sequence shown here is derived from an EMBL/GenBank/DDBJ whole genome shotgun (WGS) entry which is preliminary data.</text>
</comment>
<dbReference type="AlphaFoldDB" id="A0A0B2BU17"/>
<keyword evidence="2" id="KW-0472">Membrane</keyword>
<keyword evidence="4" id="KW-1185">Reference proteome</keyword>
<evidence type="ECO:0000313" key="4">
    <source>
        <dbReference type="Proteomes" id="UP000230842"/>
    </source>
</evidence>
<evidence type="ECO:0000256" key="1">
    <source>
        <dbReference type="SAM" id="MobiDB-lite"/>
    </source>
</evidence>
<evidence type="ECO:0000256" key="2">
    <source>
        <dbReference type="SAM" id="Phobius"/>
    </source>
</evidence>
<name>A0A0B2BU17_9ACTN</name>
<feature type="transmembrane region" description="Helical" evidence="2">
    <location>
        <begin position="146"/>
        <end position="169"/>
    </location>
</feature>